<sequence length="322" mass="33800">MAGNGPSGIWGFAFGGFRQPKPSTSRPAWLGGSTPTPSSGEDNDDNNDDNDENDDEDDGGRGWPWGRPPRPTTTRPPKPSWPAWLPPPPKTTSKSEPDYPWWLPKPTTSKTSTKKPTTTSATSTFSSTSTSSSTKTTSTKITSSSPPTSTTAYQSCGGLTLRTSGVQCPSPQLCVDVPRGPNWCGQACDVPGLCVAPKSCGGSSGRSCGPGERCTNDPRRDCEIIWRGGNGIVQTAGSAGGMSRGKEGVECEGVCIPNLGYSGFEREEKEGPRRCVKYGRPGCGSGEECVNRNVGTCAQIDGQCLGTCEAVGSMSVRNLFVA</sequence>
<evidence type="ECO:0000313" key="1">
    <source>
        <dbReference type="EMBL" id="KAK3063586.1"/>
    </source>
</evidence>
<protein>
    <submittedName>
        <fullName evidence="1">Uncharacterized protein</fullName>
    </submittedName>
</protein>
<gene>
    <name evidence="1" type="ORF">LTS18_014361</name>
</gene>
<dbReference type="EMBL" id="JAWDJW010006792">
    <property type="protein sequence ID" value="KAK3063586.1"/>
    <property type="molecule type" value="Genomic_DNA"/>
</dbReference>
<comment type="caution">
    <text evidence="1">The sequence shown here is derived from an EMBL/GenBank/DDBJ whole genome shotgun (WGS) entry which is preliminary data.</text>
</comment>
<name>A0ACC3D8T9_9PEZI</name>
<accession>A0ACC3D8T9</accession>
<organism evidence="1 2">
    <name type="scientific">Coniosporium uncinatum</name>
    <dbReference type="NCBI Taxonomy" id="93489"/>
    <lineage>
        <taxon>Eukaryota</taxon>
        <taxon>Fungi</taxon>
        <taxon>Dikarya</taxon>
        <taxon>Ascomycota</taxon>
        <taxon>Pezizomycotina</taxon>
        <taxon>Dothideomycetes</taxon>
        <taxon>Dothideomycetes incertae sedis</taxon>
        <taxon>Coniosporium</taxon>
    </lineage>
</organism>
<dbReference type="Proteomes" id="UP001186974">
    <property type="component" value="Unassembled WGS sequence"/>
</dbReference>
<proteinExistence type="predicted"/>
<keyword evidence="2" id="KW-1185">Reference proteome</keyword>
<reference evidence="1" key="1">
    <citation type="submission" date="2024-09" db="EMBL/GenBank/DDBJ databases">
        <title>Black Yeasts Isolated from many extreme environments.</title>
        <authorList>
            <person name="Coleine C."/>
            <person name="Stajich J.E."/>
            <person name="Selbmann L."/>
        </authorList>
    </citation>
    <scope>NUCLEOTIDE SEQUENCE</scope>
    <source>
        <strain evidence="1">CCFEE 5737</strain>
    </source>
</reference>
<evidence type="ECO:0000313" key="2">
    <source>
        <dbReference type="Proteomes" id="UP001186974"/>
    </source>
</evidence>